<keyword evidence="2" id="KW-1185">Reference proteome</keyword>
<comment type="caution">
    <text evidence="1">The sequence shown here is derived from an EMBL/GenBank/DDBJ whole genome shotgun (WGS) entry which is preliminary data.</text>
</comment>
<protein>
    <submittedName>
        <fullName evidence="1">Uncharacterized protein</fullName>
    </submittedName>
</protein>
<dbReference type="InterPro" id="IPR021445">
    <property type="entry name" value="DUF3095"/>
</dbReference>
<reference evidence="1 2" key="1">
    <citation type="submission" date="2017-03" db="EMBL/GenBank/DDBJ databases">
        <title>New species Polynucleobacter sp. MWH-EgelM1-30-B4.</title>
        <authorList>
            <person name="Hahn M.W."/>
        </authorList>
    </citation>
    <scope>NUCLEOTIDE SEQUENCE [LARGE SCALE GENOMIC DNA]</scope>
    <source>
        <strain evidence="1 2">MWH-EgelM1-30-B4</strain>
    </source>
</reference>
<proteinExistence type="predicted"/>
<evidence type="ECO:0000313" key="2">
    <source>
        <dbReference type="Proteomes" id="UP000196880"/>
    </source>
</evidence>
<gene>
    <name evidence="1" type="ORF">B6A14_05155</name>
</gene>
<evidence type="ECO:0000313" key="1">
    <source>
        <dbReference type="EMBL" id="OWF65200.1"/>
    </source>
</evidence>
<dbReference type="Pfam" id="PF11294">
    <property type="entry name" value="DUF3095"/>
    <property type="match status" value="1"/>
</dbReference>
<accession>A0A210RW78</accession>
<dbReference type="AlphaFoldDB" id="A0A210RW78"/>
<organism evidence="1 2">
    <name type="scientific">Polynucleobacter hirudinilacicola</name>
    <dbReference type="NCBI Taxonomy" id="1743166"/>
    <lineage>
        <taxon>Bacteria</taxon>
        <taxon>Pseudomonadati</taxon>
        <taxon>Pseudomonadota</taxon>
        <taxon>Betaproteobacteria</taxon>
        <taxon>Burkholderiales</taxon>
        <taxon>Burkholderiaceae</taxon>
        <taxon>Polynucleobacter</taxon>
    </lineage>
</organism>
<dbReference type="RefSeq" id="WP_087909397.1">
    <property type="nucleotide sequence ID" value="NZ_NAIA01000003.1"/>
</dbReference>
<dbReference type="EMBL" id="NAIA01000003">
    <property type="protein sequence ID" value="OWF65200.1"/>
    <property type="molecule type" value="Genomic_DNA"/>
</dbReference>
<sequence length="55" mass="5973">MYLVFAEGKLNYGTHYSNRTLMTCFVSSIEKHIHLVDGADGGYAYAATKLKGAAS</sequence>
<dbReference type="OrthoDB" id="5342145at2"/>
<dbReference type="Proteomes" id="UP000196880">
    <property type="component" value="Unassembled WGS sequence"/>
</dbReference>
<name>A0A210RW78_9BURK</name>